<dbReference type="EMBL" id="CP076129">
    <property type="protein sequence ID" value="QWG09382.1"/>
    <property type="molecule type" value="Genomic_DNA"/>
</dbReference>
<feature type="domain" description="HTH araC/xylS-type" evidence="4">
    <location>
        <begin position="192"/>
        <end position="290"/>
    </location>
</feature>
<accession>A0ABX8H242</accession>
<dbReference type="InterPro" id="IPR037923">
    <property type="entry name" value="HTH-like"/>
</dbReference>
<organism evidence="5 6">
    <name type="scientific">Flammeovirga kamogawensis</name>
    <dbReference type="NCBI Taxonomy" id="373891"/>
    <lineage>
        <taxon>Bacteria</taxon>
        <taxon>Pseudomonadati</taxon>
        <taxon>Bacteroidota</taxon>
        <taxon>Cytophagia</taxon>
        <taxon>Cytophagales</taxon>
        <taxon>Flammeovirgaceae</taxon>
        <taxon>Flammeovirga</taxon>
    </lineage>
</organism>
<evidence type="ECO:0000256" key="1">
    <source>
        <dbReference type="ARBA" id="ARBA00023015"/>
    </source>
</evidence>
<dbReference type="Proteomes" id="UP000682802">
    <property type="component" value="Chromosome 2"/>
</dbReference>
<dbReference type="RefSeq" id="WP_144076057.1">
    <property type="nucleotide sequence ID" value="NZ_CP076129.1"/>
</dbReference>
<reference evidence="5 6" key="1">
    <citation type="submission" date="2021-05" db="EMBL/GenBank/DDBJ databases">
        <title>Comparative genomic studies on the polysaccharide-degrading batcterial strains of the Flammeovirga genus.</title>
        <authorList>
            <person name="Zewei F."/>
            <person name="Zheng Z."/>
            <person name="Yu L."/>
            <person name="Ruyue G."/>
            <person name="Yanhong M."/>
            <person name="Yuanyuan C."/>
            <person name="Jingyan G."/>
            <person name="Wenjun H."/>
        </authorList>
    </citation>
    <scope>NUCLEOTIDE SEQUENCE [LARGE SCALE GENOMIC DNA]</scope>
    <source>
        <strain evidence="5 6">YS10</strain>
    </source>
</reference>
<name>A0ABX8H242_9BACT</name>
<dbReference type="SUPFAM" id="SSF51215">
    <property type="entry name" value="Regulatory protein AraC"/>
    <property type="match status" value="1"/>
</dbReference>
<protein>
    <submittedName>
        <fullName evidence="5">AraC family transcriptional regulator</fullName>
    </submittedName>
</protein>
<keyword evidence="3" id="KW-0804">Transcription</keyword>
<keyword evidence="2" id="KW-0238">DNA-binding</keyword>
<dbReference type="InterPro" id="IPR009057">
    <property type="entry name" value="Homeodomain-like_sf"/>
</dbReference>
<evidence type="ECO:0000256" key="3">
    <source>
        <dbReference type="ARBA" id="ARBA00023163"/>
    </source>
</evidence>
<dbReference type="PROSITE" id="PS01124">
    <property type="entry name" value="HTH_ARAC_FAMILY_2"/>
    <property type="match status" value="1"/>
</dbReference>
<dbReference type="SUPFAM" id="SSF46689">
    <property type="entry name" value="Homeodomain-like"/>
    <property type="match status" value="1"/>
</dbReference>
<keyword evidence="6" id="KW-1185">Reference proteome</keyword>
<sequence>MMENDEIKYFESNKLGKGLPYAITSFANLTTTNDIFVPSLRDFHVVFFIKKGRGTYLVDFKEYSFQPNTLILLSKDQLHHFNYFTDQEVELASVTFNPEFIYRNETDLQHLFQFISSSHELGTQVLSIPSFAQTQIENIFRELQTVYSEWSVAYQSKAFYHWLCLLLIQVEMMQKGQSEEQPIVDEHQKNAITFKQLIEKHYKTEFKVEFYTEQLNIPLKALSKVSQSLYKMTPKALINERRLLEIKRQLRGTSKSAKSIAYDLNFGEPTNMFKFFRKHVGQSPNAFREQSK</sequence>
<dbReference type="Pfam" id="PF02311">
    <property type="entry name" value="AraC_binding"/>
    <property type="match status" value="1"/>
</dbReference>
<evidence type="ECO:0000313" key="5">
    <source>
        <dbReference type="EMBL" id="QWG09382.1"/>
    </source>
</evidence>
<keyword evidence="1" id="KW-0805">Transcription regulation</keyword>
<dbReference type="InterPro" id="IPR003313">
    <property type="entry name" value="AraC-bd"/>
</dbReference>
<dbReference type="Gene3D" id="1.10.10.60">
    <property type="entry name" value="Homeodomain-like"/>
    <property type="match status" value="1"/>
</dbReference>
<evidence type="ECO:0000256" key="2">
    <source>
        <dbReference type="ARBA" id="ARBA00023125"/>
    </source>
</evidence>
<dbReference type="PANTHER" id="PTHR43280:SF32">
    <property type="entry name" value="TRANSCRIPTIONAL REGULATORY PROTEIN"/>
    <property type="match status" value="1"/>
</dbReference>
<gene>
    <name evidence="5" type="ORF">KM029_22510</name>
</gene>
<dbReference type="SMART" id="SM00342">
    <property type="entry name" value="HTH_ARAC"/>
    <property type="match status" value="1"/>
</dbReference>
<dbReference type="Pfam" id="PF12833">
    <property type="entry name" value="HTH_18"/>
    <property type="match status" value="1"/>
</dbReference>
<evidence type="ECO:0000313" key="6">
    <source>
        <dbReference type="Proteomes" id="UP000682802"/>
    </source>
</evidence>
<dbReference type="PANTHER" id="PTHR43280">
    <property type="entry name" value="ARAC-FAMILY TRANSCRIPTIONAL REGULATOR"/>
    <property type="match status" value="1"/>
</dbReference>
<evidence type="ECO:0000259" key="4">
    <source>
        <dbReference type="PROSITE" id="PS01124"/>
    </source>
</evidence>
<proteinExistence type="predicted"/>
<dbReference type="InterPro" id="IPR018060">
    <property type="entry name" value="HTH_AraC"/>
</dbReference>